<dbReference type="PANTHER" id="PTHR37841">
    <property type="entry name" value="GLR2918 PROTEIN"/>
    <property type="match status" value="1"/>
</dbReference>
<evidence type="ECO:0000313" key="2">
    <source>
        <dbReference type="EMBL" id="GGN98430.1"/>
    </source>
</evidence>
<dbReference type="Pfam" id="PF14903">
    <property type="entry name" value="WG_beta_rep"/>
    <property type="match status" value="4"/>
</dbReference>
<accession>A0ABQ2L0C2</accession>
<sequence length="301" mass="32275">MKKWTPILLALALTFSAAPAAPAAHAADSTASIVSGTAKTLNYGMVGSLSEGLASFWNESSGLYGYTDTNGKAVIKAQYQEVKPFSEGLAAVRKGKLWGFVDKKGKVVIKPQYERIVEGFNGGLAAVKKTGGKWIYIDKTGRVKITAAYDEVHDFKDGMAIVWKRKGSAFLGGFIDKSGKEVIKPQYAMLSIFSEGLAAVKVGGSANDRSGKWGYIGVTGKMVIPAQYTNENAEVGSFKEGVAFVQRPDYGKLLIDRFGKVVVDLKTNNIAVSEFENGAAVVNAPIGSGQYYFMKNPIAKK</sequence>
<dbReference type="PANTHER" id="PTHR37841:SF1">
    <property type="entry name" value="DUF3298 DOMAIN-CONTAINING PROTEIN"/>
    <property type="match status" value="1"/>
</dbReference>
<dbReference type="SUPFAM" id="SSF69360">
    <property type="entry name" value="Cell wall binding repeat"/>
    <property type="match status" value="1"/>
</dbReference>
<organism evidence="2 3">
    <name type="scientific">Saccharibacillus kuerlensis</name>
    <dbReference type="NCBI Taxonomy" id="459527"/>
    <lineage>
        <taxon>Bacteria</taxon>
        <taxon>Bacillati</taxon>
        <taxon>Bacillota</taxon>
        <taxon>Bacilli</taxon>
        <taxon>Bacillales</taxon>
        <taxon>Paenibacillaceae</taxon>
        <taxon>Saccharibacillus</taxon>
    </lineage>
</organism>
<comment type="caution">
    <text evidence="2">The sequence shown here is derived from an EMBL/GenBank/DDBJ whole genome shotgun (WGS) entry which is preliminary data.</text>
</comment>
<proteinExistence type="predicted"/>
<feature type="signal peptide" evidence="1">
    <location>
        <begin position="1"/>
        <end position="26"/>
    </location>
</feature>
<protein>
    <recommendedName>
        <fullName evidence="4">WG repeat-containing protein</fullName>
    </recommendedName>
</protein>
<feature type="chain" id="PRO_5045830285" description="WG repeat-containing protein" evidence="1">
    <location>
        <begin position="27"/>
        <end position="301"/>
    </location>
</feature>
<reference evidence="3" key="1">
    <citation type="journal article" date="2019" name="Int. J. Syst. Evol. Microbiol.">
        <title>The Global Catalogue of Microorganisms (GCM) 10K type strain sequencing project: providing services to taxonomists for standard genome sequencing and annotation.</title>
        <authorList>
            <consortium name="The Broad Institute Genomics Platform"/>
            <consortium name="The Broad Institute Genome Sequencing Center for Infectious Disease"/>
            <person name="Wu L."/>
            <person name="Ma J."/>
        </authorList>
    </citation>
    <scope>NUCLEOTIDE SEQUENCE [LARGE SCALE GENOMIC DNA]</scope>
    <source>
        <strain evidence="3">CGMCC 1.6964</strain>
    </source>
</reference>
<keyword evidence="1" id="KW-0732">Signal</keyword>
<evidence type="ECO:0000313" key="3">
    <source>
        <dbReference type="Proteomes" id="UP000606653"/>
    </source>
</evidence>
<name>A0ABQ2L0C2_9BACL</name>
<gene>
    <name evidence="2" type="ORF">GCM10010969_17560</name>
</gene>
<evidence type="ECO:0000256" key="1">
    <source>
        <dbReference type="SAM" id="SignalP"/>
    </source>
</evidence>
<evidence type="ECO:0008006" key="4">
    <source>
        <dbReference type="Google" id="ProtNLM"/>
    </source>
</evidence>
<keyword evidence="3" id="KW-1185">Reference proteome</keyword>
<dbReference type="InterPro" id="IPR032774">
    <property type="entry name" value="WG_beta_rep"/>
</dbReference>
<dbReference type="EMBL" id="BMLN01000004">
    <property type="protein sequence ID" value="GGN98430.1"/>
    <property type="molecule type" value="Genomic_DNA"/>
</dbReference>
<dbReference type="RefSeq" id="WP_169577830.1">
    <property type="nucleotide sequence ID" value="NZ_BMLN01000004.1"/>
</dbReference>
<dbReference type="Proteomes" id="UP000606653">
    <property type="component" value="Unassembled WGS sequence"/>
</dbReference>